<protein>
    <submittedName>
        <fullName evidence="2">Inner membrane protein YjdF</fullName>
    </submittedName>
</protein>
<keyword evidence="1" id="KW-0812">Transmembrane</keyword>
<accession>A0ABN8A1N4</accession>
<dbReference type="EMBL" id="CAKJTI010000013">
    <property type="protein sequence ID" value="CAG9613474.1"/>
    <property type="molecule type" value="Genomic_DNA"/>
</dbReference>
<keyword evidence="1" id="KW-0472">Membrane</keyword>
<feature type="transmembrane region" description="Helical" evidence="1">
    <location>
        <begin position="59"/>
        <end position="77"/>
    </location>
</feature>
<comment type="caution">
    <text evidence="2">The sequence shown here is derived from an EMBL/GenBank/DDBJ whole genome shotgun (WGS) entry which is preliminary data.</text>
</comment>
<keyword evidence="3" id="KW-1185">Reference proteome</keyword>
<dbReference type="InterPro" id="IPR014509">
    <property type="entry name" value="YjdF-like"/>
</dbReference>
<feature type="transmembrane region" description="Helical" evidence="1">
    <location>
        <begin position="35"/>
        <end position="52"/>
    </location>
</feature>
<name>A0ABN8A1N4_9BACI</name>
<reference evidence="2 3" key="1">
    <citation type="submission" date="2021-10" db="EMBL/GenBank/DDBJ databases">
        <authorList>
            <person name="Criscuolo A."/>
        </authorList>
    </citation>
    <scope>NUCLEOTIDE SEQUENCE [LARGE SCALE GENOMIC DNA]</scope>
    <source>
        <strain evidence="3">CIP 111899</strain>
    </source>
</reference>
<organism evidence="2 3">
    <name type="scientific">Bacillus rhizoplanae</name>
    <dbReference type="NCBI Taxonomy" id="2880966"/>
    <lineage>
        <taxon>Bacteria</taxon>
        <taxon>Bacillati</taxon>
        <taxon>Bacillota</taxon>
        <taxon>Bacilli</taxon>
        <taxon>Bacillales</taxon>
        <taxon>Bacillaceae</taxon>
        <taxon>Bacillus</taxon>
    </lineage>
</organism>
<evidence type="ECO:0000256" key="1">
    <source>
        <dbReference type="SAM" id="Phobius"/>
    </source>
</evidence>
<proteinExistence type="predicted"/>
<dbReference type="PIRSF" id="PIRSF020606">
    <property type="entry name" value="UCP020606"/>
    <property type="match status" value="1"/>
</dbReference>
<feature type="transmembrane region" description="Helical" evidence="1">
    <location>
        <begin position="129"/>
        <end position="152"/>
    </location>
</feature>
<dbReference type="InterPro" id="IPR058534">
    <property type="entry name" value="YjdF"/>
</dbReference>
<sequence length="199" mass="23238">MPIHRSHMLLFISFWIVLFISGIQPKDLFTWWLEVLPAIILVLILAATYHLFRFTTFTYVWIWLHMLILLIGGHYTYAEVPLFNWLRDTFHLERNYYDRVGHFAQGFVPALLTREVLIRVVEIQKRGWLSILVIAVCLAFSALYELLEFLVAKLTGTAANAFLGTQGDSWDTQWDMTFALIGAILALLLFRNVQDRKME</sequence>
<feature type="transmembrane region" description="Helical" evidence="1">
    <location>
        <begin position="172"/>
        <end position="190"/>
    </location>
</feature>
<gene>
    <name evidence="2" type="primary">yjdF</name>
    <name evidence="2" type="ORF">BACCIP111899_02689</name>
</gene>
<dbReference type="Proteomes" id="UP000789423">
    <property type="component" value="Unassembled WGS sequence"/>
</dbReference>
<evidence type="ECO:0000313" key="2">
    <source>
        <dbReference type="EMBL" id="CAG9613474.1"/>
    </source>
</evidence>
<dbReference type="Pfam" id="PF09997">
    <property type="entry name" value="DUF2238"/>
    <property type="match status" value="1"/>
</dbReference>
<feature type="transmembrane region" description="Helical" evidence="1">
    <location>
        <begin position="100"/>
        <end position="117"/>
    </location>
</feature>
<evidence type="ECO:0000313" key="3">
    <source>
        <dbReference type="Proteomes" id="UP000789423"/>
    </source>
</evidence>
<keyword evidence="1" id="KW-1133">Transmembrane helix</keyword>